<keyword evidence="5" id="KW-0067">ATP-binding</keyword>
<dbReference type="InterPro" id="IPR013506">
    <property type="entry name" value="Topo_IIA_bsu_dom2"/>
</dbReference>
<organism evidence="10">
    <name type="scientific">marine sediment metagenome</name>
    <dbReference type="NCBI Taxonomy" id="412755"/>
    <lineage>
        <taxon>unclassified sequences</taxon>
        <taxon>metagenomes</taxon>
        <taxon>ecological metagenomes</taxon>
    </lineage>
</organism>
<comment type="caution">
    <text evidence="10">The sequence shown here is derived from an EMBL/GenBank/DDBJ whole genome shotgun (WGS) entry which is preliminary data.</text>
</comment>
<evidence type="ECO:0000256" key="5">
    <source>
        <dbReference type="ARBA" id="ARBA00022840"/>
    </source>
</evidence>
<protein>
    <recommendedName>
        <fullName evidence="3">DNA topoisomerase (ATP-hydrolyzing)</fullName>
        <ecNumber evidence="3">5.6.2.2</ecNumber>
    </recommendedName>
</protein>
<evidence type="ECO:0000256" key="7">
    <source>
        <dbReference type="ARBA" id="ARBA00023125"/>
    </source>
</evidence>
<name>X0ZVZ9_9ZZZZ</name>
<evidence type="ECO:0000259" key="9">
    <source>
        <dbReference type="Pfam" id="PF00204"/>
    </source>
</evidence>
<comment type="similarity">
    <text evidence="2">Belongs to the type II topoisomerase GyrB family.</text>
</comment>
<evidence type="ECO:0000256" key="6">
    <source>
        <dbReference type="ARBA" id="ARBA00023029"/>
    </source>
</evidence>
<keyword evidence="4" id="KW-0547">Nucleotide-binding</keyword>
<dbReference type="FunFam" id="3.30.230.10:FF:000005">
    <property type="entry name" value="DNA gyrase subunit B"/>
    <property type="match status" value="1"/>
</dbReference>
<dbReference type="PANTHER" id="PTHR45866">
    <property type="entry name" value="DNA GYRASE/TOPOISOMERASE SUBUNIT B"/>
    <property type="match status" value="1"/>
</dbReference>
<dbReference type="Gene3D" id="3.30.230.10">
    <property type="match status" value="1"/>
</dbReference>
<dbReference type="PANTHER" id="PTHR45866:SF1">
    <property type="entry name" value="DNA GYRASE SUBUNIT B, MITOCHONDRIAL"/>
    <property type="match status" value="1"/>
</dbReference>
<evidence type="ECO:0000313" key="10">
    <source>
        <dbReference type="EMBL" id="GAG73960.1"/>
    </source>
</evidence>
<keyword evidence="6" id="KW-0799">Topoisomerase</keyword>
<gene>
    <name evidence="10" type="ORF">S01H4_06296</name>
</gene>
<dbReference type="InterPro" id="IPR020568">
    <property type="entry name" value="Ribosomal_Su5_D2-typ_SF"/>
</dbReference>
<feature type="non-terminal residue" evidence="10">
    <location>
        <position position="241"/>
    </location>
</feature>
<dbReference type="EC" id="5.6.2.2" evidence="3"/>
<dbReference type="InterPro" id="IPR014721">
    <property type="entry name" value="Ribsml_uS5_D2-typ_fold_subgr"/>
</dbReference>
<accession>X0ZVZ9</accession>
<dbReference type="SUPFAM" id="SSF55874">
    <property type="entry name" value="ATPase domain of HSP90 chaperone/DNA topoisomerase II/histidine kinase"/>
    <property type="match status" value="1"/>
</dbReference>
<dbReference type="InterPro" id="IPR036890">
    <property type="entry name" value="HATPase_C_sf"/>
</dbReference>
<evidence type="ECO:0000256" key="4">
    <source>
        <dbReference type="ARBA" id="ARBA00022741"/>
    </source>
</evidence>
<dbReference type="EMBL" id="BART01001921">
    <property type="protein sequence ID" value="GAG73960.1"/>
    <property type="molecule type" value="Genomic_DNA"/>
</dbReference>
<evidence type="ECO:0000256" key="3">
    <source>
        <dbReference type="ARBA" id="ARBA00012895"/>
    </source>
</evidence>
<dbReference type="PRINTS" id="PR01159">
    <property type="entry name" value="DNAGYRASEB"/>
</dbReference>
<evidence type="ECO:0000256" key="1">
    <source>
        <dbReference type="ARBA" id="ARBA00000185"/>
    </source>
</evidence>
<dbReference type="CDD" id="cd00822">
    <property type="entry name" value="TopoII_Trans_DNA_gyrase"/>
    <property type="match status" value="1"/>
</dbReference>
<reference evidence="10" key="1">
    <citation type="journal article" date="2014" name="Front. Microbiol.">
        <title>High frequency of phylogenetically diverse reductive dehalogenase-homologous genes in deep subseafloor sedimentary metagenomes.</title>
        <authorList>
            <person name="Kawai M."/>
            <person name="Futagami T."/>
            <person name="Toyoda A."/>
            <person name="Takaki Y."/>
            <person name="Nishi S."/>
            <person name="Hori S."/>
            <person name="Arai W."/>
            <person name="Tsubouchi T."/>
            <person name="Morono Y."/>
            <person name="Uchiyama I."/>
            <person name="Ito T."/>
            <person name="Fujiyama A."/>
            <person name="Inagaki F."/>
            <person name="Takami H."/>
        </authorList>
    </citation>
    <scope>NUCLEOTIDE SEQUENCE</scope>
    <source>
        <strain evidence="10">Expedition CK06-06</strain>
    </source>
</reference>
<dbReference type="Gene3D" id="3.30.565.10">
    <property type="entry name" value="Histidine kinase-like ATPase, C-terminal domain"/>
    <property type="match status" value="1"/>
</dbReference>
<comment type="catalytic activity">
    <reaction evidence="1">
        <text>ATP-dependent breakage, passage and rejoining of double-stranded DNA.</text>
        <dbReference type="EC" id="5.6.2.2"/>
    </reaction>
</comment>
<evidence type="ECO:0000256" key="8">
    <source>
        <dbReference type="ARBA" id="ARBA00023235"/>
    </source>
</evidence>
<dbReference type="Pfam" id="PF00204">
    <property type="entry name" value="DNA_gyraseB"/>
    <property type="match status" value="1"/>
</dbReference>
<dbReference type="InterPro" id="IPR000565">
    <property type="entry name" value="Topo_IIA_B"/>
</dbReference>
<keyword evidence="8" id="KW-0413">Isomerase</keyword>
<dbReference type="InterPro" id="IPR001241">
    <property type="entry name" value="Topo_IIA"/>
</dbReference>
<dbReference type="GO" id="GO:0005524">
    <property type="term" value="F:ATP binding"/>
    <property type="evidence" value="ECO:0007669"/>
    <property type="project" value="UniProtKB-KW"/>
</dbReference>
<dbReference type="GO" id="GO:0003918">
    <property type="term" value="F:DNA topoisomerase type II (double strand cut, ATP-hydrolyzing) activity"/>
    <property type="evidence" value="ECO:0007669"/>
    <property type="project" value="UniProtKB-EC"/>
</dbReference>
<dbReference type="SMART" id="SM00433">
    <property type="entry name" value="TOP2c"/>
    <property type="match status" value="1"/>
</dbReference>
<keyword evidence="7" id="KW-0238">DNA-binding</keyword>
<dbReference type="GO" id="GO:0006265">
    <property type="term" value="P:DNA topological change"/>
    <property type="evidence" value="ECO:0007669"/>
    <property type="project" value="InterPro"/>
</dbReference>
<feature type="domain" description="DNA topoisomerase type IIA subunit B" evidence="9">
    <location>
        <begin position="92"/>
        <end position="240"/>
    </location>
</feature>
<proteinExistence type="inferred from homology"/>
<evidence type="ECO:0000256" key="2">
    <source>
        <dbReference type="ARBA" id="ARBA00010708"/>
    </source>
</evidence>
<dbReference type="SUPFAM" id="SSF54211">
    <property type="entry name" value="Ribosomal protein S5 domain 2-like"/>
    <property type="match status" value="1"/>
</dbReference>
<dbReference type="AlphaFoldDB" id="X0ZVZ9"/>
<dbReference type="GO" id="GO:0003677">
    <property type="term" value="F:DNA binding"/>
    <property type="evidence" value="ECO:0007669"/>
    <property type="project" value="UniProtKB-KW"/>
</dbReference>
<sequence>MAEIRRDGHVFRQEYSRGKPITKLTKYGSSKKHGTLIRFWPDPEIFEDINYKSETVLKYLKEMAYLNKGLKIIYEDQRHKPPIVEEYKYKGGIVDFVKDLVSKKDSLHKGVMYFKSSIDTNQVEVAMKYTTGYSENLYSFANNIHTHEGGTHESGFKKALTRVINDYARNKGILKDKDENLTGEDIREGLVAILSVKLRESQFEGQTKTKLGNSEMMGIVESIVNTKLSEYLEEHPAHSKA</sequence>